<dbReference type="EMBL" id="VOEI01000002">
    <property type="protein sequence ID" value="TWR27309.1"/>
    <property type="molecule type" value="Genomic_DNA"/>
</dbReference>
<gene>
    <name evidence="1" type="ORF">FPZ42_06615</name>
</gene>
<accession>A0A563U7N0</accession>
<evidence type="ECO:0000313" key="2">
    <source>
        <dbReference type="Proteomes" id="UP000318010"/>
    </source>
</evidence>
<sequence length="389" mass="44900">MQQVTCTRETAEAANCNFNLEVQSFLRKWVIRYQTEMPLRFDQSLEEYLSNNALRDFFLHSAHPLKQLLQEGCIARHLVRGIDHVHFDPVSGDPLFATAEQRIYNLAHRIDSENMHVPFRSVQPAKQTEAGDIADISTYPPESDRLRYNSGNHFASRPANNNVFEENSKKCVVKSAGNVHVVFEKGYLEERLHEVKQWMVEINHTGVDTCQYFVICSRHSPKEGHFGASLLIMDPVNPHFPIRVYVCDTLLKDLPHHPRWWNHFITEYSNVFGDAIGEVIEDLSHPLQKVNVKSDMPYRHDWDCPYYVTSMTEALADLSLADPYLLASGSLKEVHDAMKILMPDYYLADQSIKERGEIKFVNLMKRWNSGVKVIRDLLTDVRDNLSLEL</sequence>
<dbReference type="Proteomes" id="UP000318010">
    <property type="component" value="Unassembled WGS sequence"/>
</dbReference>
<evidence type="ECO:0000313" key="1">
    <source>
        <dbReference type="EMBL" id="TWR27309.1"/>
    </source>
</evidence>
<name>A0A563U7N0_9SPHI</name>
<comment type="caution">
    <text evidence="1">The sequence shown here is derived from an EMBL/GenBank/DDBJ whole genome shotgun (WGS) entry which is preliminary data.</text>
</comment>
<organism evidence="1 2">
    <name type="scientific">Mucilaginibacter achroorhodeus</name>
    <dbReference type="NCBI Taxonomy" id="2599294"/>
    <lineage>
        <taxon>Bacteria</taxon>
        <taxon>Pseudomonadati</taxon>
        <taxon>Bacteroidota</taxon>
        <taxon>Sphingobacteriia</taxon>
        <taxon>Sphingobacteriales</taxon>
        <taxon>Sphingobacteriaceae</taxon>
        <taxon>Mucilaginibacter</taxon>
    </lineage>
</organism>
<dbReference type="OrthoDB" id="737509at2"/>
<protein>
    <submittedName>
        <fullName evidence="1">Uncharacterized protein</fullName>
    </submittedName>
</protein>
<dbReference type="AlphaFoldDB" id="A0A563U7N0"/>
<proteinExistence type="predicted"/>
<keyword evidence="2" id="KW-1185">Reference proteome</keyword>
<reference evidence="1 2" key="1">
    <citation type="submission" date="2019-07" db="EMBL/GenBank/DDBJ databases">
        <authorList>
            <person name="Kim J."/>
        </authorList>
    </citation>
    <scope>NUCLEOTIDE SEQUENCE [LARGE SCALE GENOMIC DNA]</scope>
    <source>
        <strain evidence="1 2">MJ1a</strain>
    </source>
</reference>